<comment type="caution">
    <text evidence="2">The sequence shown here is derived from an EMBL/GenBank/DDBJ whole genome shotgun (WGS) entry which is preliminary data.</text>
</comment>
<feature type="transmembrane region" description="Helical" evidence="1">
    <location>
        <begin position="12"/>
        <end position="35"/>
    </location>
</feature>
<feature type="transmembrane region" description="Helical" evidence="1">
    <location>
        <begin position="134"/>
        <end position="154"/>
    </location>
</feature>
<organism evidence="2 3">
    <name type="scientific">Nonlabens agnitus</name>
    <dbReference type="NCBI Taxonomy" id="870484"/>
    <lineage>
        <taxon>Bacteria</taxon>
        <taxon>Pseudomonadati</taxon>
        <taxon>Bacteroidota</taxon>
        <taxon>Flavobacteriia</taxon>
        <taxon>Flavobacteriales</taxon>
        <taxon>Flavobacteriaceae</taxon>
        <taxon>Nonlabens</taxon>
    </lineage>
</organism>
<sequence length="383" mass="43467">MLSIFRKIYNSIALLPTGIALFFALMAIGQISFPFNDEYLPDFLDGIVILEKGDLQFIFAFIIGGIFTLTIFSYTMVMNVLNRSISNYSPRLIPLILSERHHQLILGFTSGTIIYSMIMSIAASGDNVQEFPPLGAFVGVMMSILCVFLFIYFIHSVSQSIHVNYILRKSYDRSLRNQRDLRDLEHLGYHKDTPQNLESWEGVKAKDCGYVQLPDIIDLADFAKDNQAHIYITRLPGTFIYDDEVLIRTSKAFEAKNHNFGRQVSVDSRVPLELNETEIKHLVEVAIKGSSPAINDPGTSLGAINYITQLLIKREQLQGYNCYSKDNEHFVYIPFLANEVLAAFCFEEMWNYMKHDPILVKSIKMAISTLNEAGVSIHHGILK</sequence>
<accession>A0A2S9WQQ7</accession>
<evidence type="ECO:0000256" key="1">
    <source>
        <dbReference type="SAM" id="Phobius"/>
    </source>
</evidence>
<keyword evidence="1" id="KW-0472">Membrane</keyword>
<evidence type="ECO:0008006" key="4">
    <source>
        <dbReference type="Google" id="ProtNLM"/>
    </source>
</evidence>
<dbReference type="Proteomes" id="UP000239532">
    <property type="component" value="Unassembled WGS sequence"/>
</dbReference>
<gene>
    <name evidence="2" type="ORF">BST86_01310</name>
</gene>
<evidence type="ECO:0000313" key="2">
    <source>
        <dbReference type="EMBL" id="PRP65822.1"/>
    </source>
</evidence>
<dbReference type="Pfam" id="PF10011">
    <property type="entry name" value="DUF2254"/>
    <property type="match status" value="1"/>
</dbReference>
<keyword evidence="1" id="KW-1133">Transmembrane helix</keyword>
<dbReference type="EMBL" id="MQUC01000003">
    <property type="protein sequence ID" value="PRP65822.1"/>
    <property type="molecule type" value="Genomic_DNA"/>
</dbReference>
<keyword evidence="1" id="KW-0812">Transmembrane</keyword>
<protein>
    <recommendedName>
        <fullName evidence="4">DUF2254 domain-containing protein</fullName>
    </recommendedName>
</protein>
<feature type="transmembrane region" description="Helical" evidence="1">
    <location>
        <begin position="55"/>
        <end position="81"/>
    </location>
</feature>
<evidence type="ECO:0000313" key="3">
    <source>
        <dbReference type="Proteomes" id="UP000239532"/>
    </source>
</evidence>
<dbReference type="AlphaFoldDB" id="A0A2S9WQQ7"/>
<name>A0A2S9WQQ7_9FLAO</name>
<keyword evidence="3" id="KW-1185">Reference proteome</keyword>
<feature type="transmembrane region" description="Helical" evidence="1">
    <location>
        <begin position="102"/>
        <end position="122"/>
    </location>
</feature>
<proteinExistence type="predicted"/>
<dbReference type="InterPro" id="IPR018723">
    <property type="entry name" value="DUF2254_membrane"/>
</dbReference>
<reference evidence="2 3" key="1">
    <citation type="submission" date="2016-11" db="EMBL/GenBank/DDBJ databases">
        <title>Trade-off between light-utilization and light-protection in marine flavobacteria.</title>
        <authorList>
            <person name="Kumagai Y."/>
        </authorList>
    </citation>
    <scope>NUCLEOTIDE SEQUENCE [LARGE SCALE GENOMIC DNA]</scope>
    <source>
        <strain evidence="2 3">JCM 17109</strain>
    </source>
</reference>